<accession>A0AAU8FRL3</accession>
<organism evidence="1">
    <name type="scientific">Dyadobacter sp. 676</name>
    <dbReference type="NCBI Taxonomy" id="3088362"/>
    <lineage>
        <taxon>Bacteria</taxon>
        <taxon>Pseudomonadati</taxon>
        <taxon>Bacteroidota</taxon>
        <taxon>Cytophagia</taxon>
        <taxon>Cytophagales</taxon>
        <taxon>Spirosomataceae</taxon>
        <taxon>Dyadobacter</taxon>
    </lineage>
</organism>
<protein>
    <submittedName>
        <fullName evidence="1">Uncharacterized protein</fullName>
    </submittedName>
</protein>
<reference evidence="1" key="1">
    <citation type="submission" date="2024-06" db="EMBL/GenBank/DDBJ databases">
        <title>Sequencing and assembly of the genome of Dyadobacter sp. strain 676, a symbiont of Cyamopsis tetragonoloba.</title>
        <authorList>
            <person name="Guro P."/>
            <person name="Sazanova A."/>
            <person name="Kuznetsova I."/>
            <person name="Belimov A."/>
            <person name="Safronova V."/>
        </authorList>
    </citation>
    <scope>NUCLEOTIDE SEQUENCE</scope>
    <source>
        <strain evidence="1">676</strain>
    </source>
</reference>
<proteinExistence type="predicted"/>
<dbReference type="AlphaFoldDB" id="A0AAU8FRL3"/>
<dbReference type="EMBL" id="CP159289">
    <property type="protein sequence ID" value="XCH26652.1"/>
    <property type="molecule type" value="Genomic_DNA"/>
</dbReference>
<evidence type="ECO:0000313" key="1">
    <source>
        <dbReference type="EMBL" id="XCH26652.1"/>
    </source>
</evidence>
<sequence>MKTFNSVEEAFKWWLDNIYRNLPPDQKKGRLVTAWRDFTHKRGISEKRMVEILGEFGDVEVKTIVNFTPK</sequence>
<name>A0AAU8FRL3_9BACT</name>
<gene>
    <name evidence="1" type="ORF">ABV298_09740</name>
</gene>
<dbReference type="RefSeq" id="WP_353721936.1">
    <property type="nucleotide sequence ID" value="NZ_CP159289.1"/>
</dbReference>